<dbReference type="Proteomes" id="UP000230407">
    <property type="component" value="Unassembled WGS sequence"/>
</dbReference>
<name>A0A2M8LYU1_9ACTN</name>
<evidence type="ECO:0000313" key="4">
    <source>
        <dbReference type="Proteomes" id="UP000230407"/>
    </source>
</evidence>
<sequence>MPHNHQPAPSLPHSEDRATAEARRLIEAVENVYRPDSVVPTSYRDPNPVPVVGAAPPVPQPGRPPMSQRATDVSGIMLAAGVTSLPISGGISLVMWTVGQVNPAVVGIICLAPVAFLGALSRVFKQAKEVAAATPPVIHQHYAGDVHQDNSSHRTKNTGLIAQTKNDNRRR</sequence>
<evidence type="ECO:0000313" key="3">
    <source>
        <dbReference type="EMBL" id="PJE97146.1"/>
    </source>
</evidence>
<feature type="transmembrane region" description="Helical" evidence="2">
    <location>
        <begin position="76"/>
        <end position="98"/>
    </location>
</feature>
<organism evidence="3 4">
    <name type="scientific">Streptomyces carminius</name>
    <dbReference type="NCBI Taxonomy" id="2665496"/>
    <lineage>
        <taxon>Bacteria</taxon>
        <taxon>Bacillati</taxon>
        <taxon>Actinomycetota</taxon>
        <taxon>Actinomycetes</taxon>
        <taxon>Kitasatosporales</taxon>
        <taxon>Streptomycetaceae</taxon>
        <taxon>Streptomyces</taxon>
    </lineage>
</organism>
<feature type="transmembrane region" description="Helical" evidence="2">
    <location>
        <begin position="104"/>
        <end position="124"/>
    </location>
</feature>
<evidence type="ECO:0000256" key="2">
    <source>
        <dbReference type="SAM" id="Phobius"/>
    </source>
</evidence>
<reference evidence="3 4" key="1">
    <citation type="submission" date="2017-11" db="EMBL/GenBank/DDBJ databases">
        <title>Streptomyces carmine sp. nov., a novel actinomycete isolated from Sophora alopecuroides in Xinjiang, China.</title>
        <authorList>
            <person name="Wang Y."/>
            <person name="Luo X."/>
            <person name="Wan C."/>
            <person name="Zhang L."/>
        </authorList>
    </citation>
    <scope>NUCLEOTIDE SEQUENCE [LARGE SCALE GENOMIC DNA]</scope>
    <source>
        <strain evidence="3 4">TRM SA0054</strain>
    </source>
</reference>
<feature type="compositionally biased region" description="Basic and acidic residues" evidence="1">
    <location>
        <begin position="142"/>
        <end position="152"/>
    </location>
</feature>
<keyword evidence="2" id="KW-0472">Membrane</keyword>
<dbReference type="EMBL" id="PGGW01000049">
    <property type="protein sequence ID" value="PJE97146.1"/>
    <property type="molecule type" value="Genomic_DNA"/>
</dbReference>
<feature type="region of interest" description="Disordered" evidence="1">
    <location>
        <begin position="1"/>
        <end position="21"/>
    </location>
</feature>
<dbReference type="RefSeq" id="WP_100202348.1">
    <property type="nucleotide sequence ID" value="NZ_PGGW01000049.1"/>
</dbReference>
<protein>
    <submittedName>
        <fullName evidence="3">Uncharacterized protein</fullName>
    </submittedName>
</protein>
<keyword evidence="4" id="KW-1185">Reference proteome</keyword>
<keyword evidence="2" id="KW-1133">Transmembrane helix</keyword>
<dbReference type="AlphaFoldDB" id="A0A2M8LYU1"/>
<accession>A0A2M8LYU1</accession>
<comment type="caution">
    <text evidence="3">The sequence shown here is derived from an EMBL/GenBank/DDBJ whole genome shotgun (WGS) entry which is preliminary data.</text>
</comment>
<evidence type="ECO:0000256" key="1">
    <source>
        <dbReference type="SAM" id="MobiDB-lite"/>
    </source>
</evidence>
<keyword evidence="2" id="KW-0812">Transmembrane</keyword>
<feature type="region of interest" description="Disordered" evidence="1">
    <location>
        <begin position="142"/>
        <end position="171"/>
    </location>
</feature>
<proteinExistence type="predicted"/>
<gene>
    <name evidence="3" type="ORF">CUT44_14290</name>
</gene>